<evidence type="ECO:0000313" key="4">
    <source>
        <dbReference type="Proteomes" id="UP001223978"/>
    </source>
</evidence>
<accession>A0ABT6SFB0</accession>
<reference evidence="3 4" key="1">
    <citation type="submission" date="2023-05" db="EMBL/GenBank/DDBJ databases">
        <title>Draft genome sequence of Streptomyces sp. B-S-A6 isolated from a cave soil in Thailand.</title>
        <authorList>
            <person name="Chamroensaksri N."/>
            <person name="Muangham S."/>
        </authorList>
    </citation>
    <scope>NUCLEOTIDE SEQUENCE [LARGE SCALE GENOMIC DNA]</scope>
    <source>
        <strain evidence="3 4">B-S-A6</strain>
    </source>
</reference>
<dbReference type="InterPro" id="IPR014729">
    <property type="entry name" value="Rossmann-like_a/b/a_fold"/>
</dbReference>
<dbReference type="InterPro" id="IPR006016">
    <property type="entry name" value="UspA"/>
</dbReference>
<dbReference type="PRINTS" id="PR01438">
    <property type="entry name" value="UNVRSLSTRESS"/>
</dbReference>
<dbReference type="RefSeq" id="WP_282544801.1">
    <property type="nucleotide sequence ID" value="NZ_JASCIQ010000027.1"/>
</dbReference>
<dbReference type="PANTHER" id="PTHR46268">
    <property type="entry name" value="STRESS RESPONSE PROTEIN NHAX"/>
    <property type="match status" value="1"/>
</dbReference>
<protein>
    <submittedName>
        <fullName evidence="3">Universal stress protein</fullName>
    </submittedName>
</protein>
<evidence type="ECO:0000313" key="3">
    <source>
        <dbReference type="EMBL" id="MDI3406873.1"/>
    </source>
</evidence>
<evidence type="ECO:0000259" key="2">
    <source>
        <dbReference type="Pfam" id="PF00582"/>
    </source>
</evidence>
<feature type="domain" description="UspA" evidence="2">
    <location>
        <begin position="1"/>
        <end position="143"/>
    </location>
</feature>
<organism evidence="3 4">
    <name type="scientific">Streptomyces cavernicola</name>
    <dbReference type="NCBI Taxonomy" id="3043613"/>
    <lineage>
        <taxon>Bacteria</taxon>
        <taxon>Bacillati</taxon>
        <taxon>Actinomycetota</taxon>
        <taxon>Actinomycetes</taxon>
        <taxon>Kitasatosporales</taxon>
        <taxon>Streptomycetaceae</taxon>
        <taxon>Streptomyces</taxon>
    </lineage>
</organism>
<dbReference type="InterPro" id="IPR006015">
    <property type="entry name" value="Universal_stress_UspA"/>
</dbReference>
<dbReference type="Pfam" id="PF00582">
    <property type="entry name" value="Usp"/>
    <property type="match status" value="2"/>
</dbReference>
<comment type="similarity">
    <text evidence="1">Belongs to the universal stress protein A family.</text>
</comment>
<evidence type="ECO:0000256" key="1">
    <source>
        <dbReference type="ARBA" id="ARBA00008791"/>
    </source>
</evidence>
<dbReference type="Proteomes" id="UP001223978">
    <property type="component" value="Unassembled WGS sequence"/>
</dbReference>
<feature type="domain" description="UspA" evidence="2">
    <location>
        <begin position="153"/>
        <end position="288"/>
    </location>
</feature>
<proteinExistence type="inferred from homology"/>
<dbReference type="SUPFAM" id="SSF52402">
    <property type="entry name" value="Adenine nucleotide alpha hydrolases-like"/>
    <property type="match status" value="2"/>
</dbReference>
<sequence length="291" mass="31324">MSRHVTAGLDGSPESLAAAEWGAREAMLRDVPLRLVHAWKSQPYTKAPLGGVMRRPYGDEAEENWSQRLLHEAESQLLSRHSGLRISVDEVTEEPVGVLLGAAREAEVLVLGSRGLGRLAGYLLGSVSLAVVARAERPVVLVRASEESASGDVVVGVDTAHPAEALLEFAFDAAARRETRLRVVHNWSLTREYFGREGALTQSAKDRIDEELMVRLGDLLHPWHQKHPGVAVTGEAVVGKPGSFLVEESRNAALVVVGRKKRAAAVGAHIGPVTQSVLHHAHAPVAVIAHD</sequence>
<dbReference type="Gene3D" id="3.40.50.620">
    <property type="entry name" value="HUPs"/>
    <property type="match status" value="2"/>
</dbReference>
<keyword evidence="4" id="KW-1185">Reference proteome</keyword>
<dbReference type="PANTHER" id="PTHR46268:SF6">
    <property type="entry name" value="UNIVERSAL STRESS PROTEIN UP12"/>
    <property type="match status" value="1"/>
</dbReference>
<comment type="caution">
    <text evidence="3">The sequence shown here is derived from an EMBL/GenBank/DDBJ whole genome shotgun (WGS) entry which is preliminary data.</text>
</comment>
<name>A0ABT6SFB0_9ACTN</name>
<dbReference type="EMBL" id="JASCIQ010000027">
    <property type="protein sequence ID" value="MDI3406873.1"/>
    <property type="molecule type" value="Genomic_DNA"/>
</dbReference>
<gene>
    <name evidence="3" type="ORF">QIS96_24050</name>
</gene>